<accession>A0ABP7W3C7</accession>
<feature type="region of interest" description="Disordered" evidence="1">
    <location>
        <begin position="1"/>
        <end position="83"/>
    </location>
</feature>
<protein>
    <recommendedName>
        <fullName evidence="4">DUF5709 domain-containing protein</fullName>
    </recommendedName>
</protein>
<dbReference type="Proteomes" id="UP001500683">
    <property type="component" value="Unassembled WGS sequence"/>
</dbReference>
<dbReference type="EMBL" id="BAAAZG010000028">
    <property type="protein sequence ID" value="GAA4080225.1"/>
    <property type="molecule type" value="Genomic_DNA"/>
</dbReference>
<proteinExistence type="predicted"/>
<evidence type="ECO:0000313" key="2">
    <source>
        <dbReference type="EMBL" id="GAA4080225.1"/>
    </source>
</evidence>
<evidence type="ECO:0000313" key="3">
    <source>
        <dbReference type="Proteomes" id="UP001500683"/>
    </source>
</evidence>
<sequence>MTEQPRERPAEEPGEPPVERPAEPEDATGPPRSIQGEEMDADVPEQTAEPEEDGTTSGRTEDLDDDYLAEDGYTPGTAERPLD</sequence>
<comment type="caution">
    <text evidence="2">The sequence shown here is derived from an EMBL/GenBank/DDBJ whole genome shotgun (WGS) entry which is preliminary data.</text>
</comment>
<reference evidence="3" key="1">
    <citation type="journal article" date="2019" name="Int. J. Syst. Evol. Microbiol.">
        <title>The Global Catalogue of Microorganisms (GCM) 10K type strain sequencing project: providing services to taxonomists for standard genome sequencing and annotation.</title>
        <authorList>
            <consortium name="The Broad Institute Genomics Platform"/>
            <consortium name="The Broad Institute Genome Sequencing Center for Infectious Disease"/>
            <person name="Wu L."/>
            <person name="Ma J."/>
        </authorList>
    </citation>
    <scope>NUCLEOTIDE SEQUENCE [LARGE SCALE GENOMIC DNA]</scope>
    <source>
        <strain evidence="3">JCM 16702</strain>
    </source>
</reference>
<name>A0ABP7W3C7_9ACTN</name>
<keyword evidence="3" id="KW-1185">Reference proteome</keyword>
<feature type="compositionally biased region" description="Acidic residues" evidence="1">
    <location>
        <begin position="37"/>
        <end position="54"/>
    </location>
</feature>
<gene>
    <name evidence="2" type="ORF">GCM10022214_43440</name>
</gene>
<dbReference type="RefSeq" id="WP_344950336.1">
    <property type="nucleotide sequence ID" value="NZ_BAAAZG010000028.1"/>
</dbReference>
<evidence type="ECO:0008006" key="4">
    <source>
        <dbReference type="Google" id="ProtNLM"/>
    </source>
</evidence>
<organism evidence="2 3">
    <name type="scientific">Actinomadura miaoliensis</name>
    <dbReference type="NCBI Taxonomy" id="430685"/>
    <lineage>
        <taxon>Bacteria</taxon>
        <taxon>Bacillati</taxon>
        <taxon>Actinomycetota</taxon>
        <taxon>Actinomycetes</taxon>
        <taxon>Streptosporangiales</taxon>
        <taxon>Thermomonosporaceae</taxon>
        <taxon>Actinomadura</taxon>
    </lineage>
</organism>
<feature type="compositionally biased region" description="Basic and acidic residues" evidence="1">
    <location>
        <begin position="1"/>
        <end position="23"/>
    </location>
</feature>
<evidence type="ECO:0000256" key="1">
    <source>
        <dbReference type="SAM" id="MobiDB-lite"/>
    </source>
</evidence>